<keyword evidence="2" id="KW-1185">Reference proteome</keyword>
<accession>A0A0D0BZ39</accession>
<sequence length="286" mass="32185">MQPPQLAWASTPSITTIPSSDFSTATSISSVSTFVGHGSLSGKLIYKLGKLALKGVENVVISRRLSSISSHFPHKRLANIPELNEMYRDLLELSRPGLYLDSYRIHSLQLLMAQISFRHTAELVKALSTWPLIELRLLLSDLTSRIDPTRSYDSAVYLDDPVILEYQKYLSKWEGHSLTPLIDFLSALVASSSHEVREILDSGVQDLLLHIYVSDFRDPLVLDHNETLYVRKSSLAAACNTFLLGFEGQSGGFLANRFSKFDRSYPFGGLWSIWPWLSFGNMNQDR</sequence>
<dbReference type="EMBL" id="KN834772">
    <property type="protein sequence ID" value="KIK61126.1"/>
    <property type="molecule type" value="Genomic_DNA"/>
</dbReference>
<name>A0A0D0BZ39_9AGAR</name>
<proteinExistence type="predicted"/>
<dbReference type="HOGENOM" id="CLU_973355_0_0_1"/>
<dbReference type="Proteomes" id="UP000053593">
    <property type="component" value="Unassembled WGS sequence"/>
</dbReference>
<evidence type="ECO:0000313" key="2">
    <source>
        <dbReference type="Proteomes" id="UP000053593"/>
    </source>
</evidence>
<dbReference type="OrthoDB" id="3001418at2759"/>
<evidence type="ECO:0000313" key="1">
    <source>
        <dbReference type="EMBL" id="KIK61126.1"/>
    </source>
</evidence>
<dbReference type="AlphaFoldDB" id="A0A0D0BZ39"/>
<reference evidence="1 2" key="1">
    <citation type="submission" date="2014-04" db="EMBL/GenBank/DDBJ databases">
        <title>Evolutionary Origins and Diversification of the Mycorrhizal Mutualists.</title>
        <authorList>
            <consortium name="DOE Joint Genome Institute"/>
            <consortium name="Mycorrhizal Genomics Consortium"/>
            <person name="Kohler A."/>
            <person name="Kuo A."/>
            <person name="Nagy L.G."/>
            <person name="Floudas D."/>
            <person name="Copeland A."/>
            <person name="Barry K.W."/>
            <person name="Cichocki N."/>
            <person name="Veneault-Fourrey C."/>
            <person name="LaButti K."/>
            <person name="Lindquist E.A."/>
            <person name="Lipzen A."/>
            <person name="Lundell T."/>
            <person name="Morin E."/>
            <person name="Murat C."/>
            <person name="Riley R."/>
            <person name="Ohm R."/>
            <person name="Sun H."/>
            <person name="Tunlid A."/>
            <person name="Henrissat B."/>
            <person name="Grigoriev I.V."/>
            <person name="Hibbett D.S."/>
            <person name="Martin F."/>
        </authorList>
    </citation>
    <scope>NUCLEOTIDE SEQUENCE [LARGE SCALE GENOMIC DNA]</scope>
    <source>
        <strain evidence="1 2">FD-317 M1</strain>
    </source>
</reference>
<organism evidence="1 2">
    <name type="scientific">Collybiopsis luxurians FD-317 M1</name>
    <dbReference type="NCBI Taxonomy" id="944289"/>
    <lineage>
        <taxon>Eukaryota</taxon>
        <taxon>Fungi</taxon>
        <taxon>Dikarya</taxon>
        <taxon>Basidiomycota</taxon>
        <taxon>Agaricomycotina</taxon>
        <taxon>Agaricomycetes</taxon>
        <taxon>Agaricomycetidae</taxon>
        <taxon>Agaricales</taxon>
        <taxon>Marasmiineae</taxon>
        <taxon>Omphalotaceae</taxon>
        <taxon>Collybiopsis</taxon>
        <taxon>Collybiopsis luxurians</taxon>
    </lineage>
</organism>
<protein>
    <submittedName>
        <fullName evidence="1">Uncharacterized protein</fullName>
    </submittedName>
</protein>
<gene>
    <name evidence="1" type="ORF">GYMLUDRAFT_243799</name>
</gene>